<comment type="caution">
    <text evidence="8">The sequence shown here is derived from an EMBL/GenBank/DDBJ whole genome shotgun (WGS) entry which is preliminary data.</text>
</comment>
<comment type="similarity">
    <text evidence="3 6">Belongs to the MoeA family.</text>
</comment>
<comment type="cofactor">
    <cofactor evidence="6">
        <name>Mg(2+)</name>
        <dbReference type="ChEBI" id="CHEBI:18420"/>
    </cofactor>
</comment>
<evidence type="ECO:0000313" key="8">
    <source>
        <dbReference type="EMBL" id="EPR41831.1"/>
    </source>
</evidence>
<evidence type="ECO:0000256" key="3">
    <source>
        <dbReference type="ARBA" id="ARBA00010763"/>
    </source>
</evidence>
<dbReference type="Gene3D" id="2.40.340.10">
    <property type="entry name" value="MoeA, C-terminal, domain IV"/>
    <property type="match status" value="1"/>
</dbReference>
<dbReference type="InterPro" id="IPR036135">
    <property type="entry name" value="MoeA_linker/N_sf"/>
</dbReference>
<dbReference type="Pfam" id="PF03454">
    <property type="entry name" value="MoeA_C"/>
    <property type="match status" value="1"/>
</dbReference>
<keyword evidence="4 6" id="KW-0501">Molybdenum cofactor biosynthesis</keyword>
<dbReference type="InterPro" id="IPR005111">
    <property type="entry name" value="MoeA_C_domain_IV"/>
</dbReference>
<evidence type="ECO:0000256" key="1">
    <source>
        <dbReference type="ARBA" id="ARBA00002901"/>
    </source>
</evidence>
<reference evidence="8 9" key="1">
    <citation type="journal article" date="2013" name="Genome Announc.">
        <title>Draft genome sequences for three mercury-methylating, sulfate-reducing bacteria.</title>
        <authorList>
            <person name="Brown S.D."/>
            <person name="Hurt R.A.Jr."/>
            <person name="Gilmour C.C."/>
            <person name="Elias D.A."/>
        </authorList>
    </citation>
    <scope>NUCLEOTIDE SEQUENCE [LARGE SCALE GENOMIC DNA]</scope>
    <source>
        <strain evidence="8 9">DSM 2059</strain>
    </source>
</reference>
<dbReference type="SUPFAM" id="SSF53218">
    <property type="entry name" value="Molybdenum cofactor biosynthesis proteins"/>
    <property type="match status" value="1"/>
</dbReference>
<dbReference type="UniPathway" id="UPA00344"/>
<evidence type="ECO:0000259" key="7">
    <source>
        <dbReference type="SMART" id="SM00852"/>
    </source>
</evidence>
<dbReference type="PANTHER" id="PTHR10192:SF5">
    <property type="entry name" value="GEPHYRIN"/>
    <property type="match status" value="1"/>
</dbReference>
<dbReference type="CDD" id="cd00887">
    <property type="entry name" value="MoeA"/>
    <property type="match status" value="1"/>
</dbReference>
<dbReference type="EMBL" id="ATHJ01000071">
    <property type="protein sequence ID" value="EPR41831.1"/>
    <property type="molecule type" value="Genomic_DNA"/>
</dbReference>
<dbReference type="PANTHER" id="PTHR10192">
    <property type="entry name" value="MOLYBDOPTERIN BIOSYNTHESIS PROTEIN"/>
    <property type="match status" value="1"/>
</dbReference>
<dbReference type="SMART" id="SM00852">
    <property type="entry name" value="MoCF_biosynth"/>
    <property type="match status" value="1"/>
</dbReference>
<evidence type="ECO:0000256" key="4">
    <source>
        <dbReference type="ARBA" id="ARBA00023150"/>
    </source>
</evidence>
<sequence length="405" mass="42967">MIDDLAIGLEEAFEMTLDRIAPLTSESVDLIEGVDRVVSEDLAALVDSPSVDASLKDGYAVLSDEVAAASAEHPVRLSVTGMMAAGEKQDIRVVPGTTVRVLTGAKIPTGADAVVSEEFVKIEGREVLVGTFAEIGRNILARGSDVGRGKVVARKGSRLTPGMVGMLAAAGHSSVSVIRTPMVGILATGDEVVAPGQPLPEGKLYASNITTLGAWCRRYRMKTRLALVRDDPEEIYNVLKTLSNHADAVVTSGGAWTGDRDMVVRILDRLGWQRAFHRIRIGPGKAVGFGLLEGKPVFILPGGPPSNLMGFLQIALPGLLKLAGHGRPGLPVIPVRTASDLLGRHPRWTQFIFGMIETRSDLPVFYPLKGASRLQSMAEAEAVIAIPEGETVIPAGTVIPAQLLE</sequence>
<dbReference type="EC" id="2.10.1.1" evidence="6"/>
<accession>S7TXN2</accession>
<dbReference type="SUPFAM" id="SSF63867">
    <property type="entry name" value="MoeA C-terminal domain-like"/>
    <property type="match status" value="1"/>
</dbReference>
<keyword evidence="9" id="KW-1185">Reference proteome</keyword>
<dbReference type="RefSeq" id="WP_020876212.1">
    <property type="nucleotide sequence ID" value="NZ_ATHJ01000071.1"/>
</dbReference>
<comment type="catalytic activity">
    <reaction evidence="5">
        <text>adenylyl-molybdopterin + molybdate = Mo-molybdopterin + AMP + H(+)</text>
        <dbReference type="Rhea" id="RHEA:35047"/>
        <dbReference type="ChEBI" id="CHEBI:15378"/>
        <dbReference type="ChEBI" id="CHEBI:36264"/>
        <dbReference type="ChEBI" id="CHEBI:62727"/>
        <dbReference type="ChEBI" id="CHEBI:71302"/>
        <dbReference type="ChEBI" id="CHEBI:456215"/>
        <dbReference type="EC" id="2.10.1.1"/>
    </reaction>
</comment>
<dbReference type="InterPro" id="IPR036688">
    <property type="entry name" value="MoeA_C_domain_IV_sf"/>
</dbReference>
<name>S7TXN2_DESML</name>
<dbReference type="SUPFAM" id="SSF63882">
    <property type="entry name" value="MoeA N-terminal region -like"/>
    <property type="match status" value="1"/>
</dbReference>
<proteinExistence type="inferred from homology"/>
<comment type="function">
    <text evidence="1 6">Catalyzes the insertion of molybdate into adenylated molybdopterin with the concomitant release of AMP.</text>
</comment>
<dbReference type="Pfam" id="PF00994">
    <property type="entry name" value="MoCF_biosynth"/>
    <property type="match status" value="1"/>
</dbReference>
<dbReference type="InterPro" id="IPR038987">
    <property type="entry name" value="MoeA-like"/>
</dbReference>
<protein>
    <recommendedName>
        <fullName evidence="6">Molybdopterin molybdenumtransferase</fullName>
        <ecNumber evidence="6">2.10.1.1</ecNumber>
    </recommendedName>
</protein>
<dbReference type="Gene3D" id="2.170.190.11">
    <property type="entry name" value="Molybdopterin biosynthesis moea protein, domain 3"/>
    <property type="match status" value="1"/>
</dbReference>
<organism evidence="8 9">
    <name type="scientific">Desulfococcus multivorans DSM 2059</name>
    <dbReference type="NCBI Taxonomy" id="1121405"/>
    <lineage>
        <taxon>Bacteria</taxon>
        <taxon>Pseudomonadati</taxon>
        <taxon>Thermodesulfobacteriota</taxon>
        <taxon>Desulfobacteria</taxon>
        <taxon>Desulfobacterales</taxon>
        <taxon>Desulfococcaceae</taxon>
        <taxon>Desulfococcus</taxon>
    </lineage>
</organism>
<dbReference type="GO" id="GO:0046872">
    <property type="term" value="F:metal ion binding"/>
    <property type="evidence" value="ECO:0007669"/>
    <property type="project" value="UniProtKB-UniRule"/>
</dbReference>
<dbReference type="GO" id="GO:0005829">
    <property type="term" value="C:cytosol"/>
    <property type="evidence" value="ECO:0007669"/>
    <property type="project" value="TreeGrafter"/>
</dbReference>
<dbReference type="GO" id="GO:0006777">
    <property type="term" value="P:Mo-molybdopterin cofactor biosynthetic process"/>
    <property type="evidence" value="ECO:0007669"/>
    <property type="project" value="UniProtKB-UniRule"/>
</dbReference>
<dbReference type="PATRIC" id="fig|1121405.3.peg.1286"/>
<feature type="domain" description="MoaB/Mog" evidence="7">
    <location>
        <begin position="184"/>
        <end position="321"/>
    </location>
</feature>
<dbReference type="eggNOG" id="COG0303">
    <property type="taxonomic scope" value="Bacteria"/>
</dbReference>
<dbReference type="STRING" id="897.B2D07_00200"/>
<gene>
    <name evidence="8" type="ORF">dsmv_1830</name>
</gene>
<dbReference type="Gene3D" id="3.90.105.10">
    <property type="entry name" value="Molybdopterin biosynthesis moea protein, domain 2"/>
    <property type="match status" value="1"/>
</dbReference>
<dbReference type="InterPro" id="IPR036425">
    <property type="entry name" value="MoaB/Mog-like_dom_sf"/>
</dbReference>
<dbReference type="InterPro" id="IPR005110">
    <property type="entry name" value="MoeA_linker/N"/>
</dbReference>
<dbReference type="Pfam" id="PF03453">
    <property type="entry name" value="MoeA_N"/>
    <property type="match status" value="1"/>
</dbReference>
<keyword evidence="6" id="KW-0500">Molybdenum</keyword>
<dbReference type="Proteomes" id="UP000014977">
    <property type="component" value="Unassembled WGS sequence"/>
</dbReference>
<evidence type="ECO:0000313" key="9">
    <source>
        <dbReference type="Proteomes" id="UP000014977"/>
    </source>
</evidence>
<keyword evidence="6" id="KW-0808">Transferase</keyword>
<dbReference type="AlphaFoldDB" id="S7TXN2"/>
<dbReference type="OrthoDB" id="9804758at2"/>
<dbReference type="InterPro" id="IPR001453">
    <property type="entry name" value="MoaB/Mog_dom"/>
</dbReference>
<dbReference type="NCBIfam" id="NF045515">
    <property type="entry name" value="Glp_gephyrin"/>
    <property type="match status" value="1"/>
</dbReference>
<evidence type="ECO:0000256" key="6">
    <source>
        <dbReference type="RuleBase" id="RU365090"/>
    </source>
</evidence>
<comment type="pathway">
    <text evidence="2 6">Cofactor biosynthesis; molybdopterin biosynthesis.</text>
</comment>
<dbReference type="GO" id="GO:0061599">
    <property type="term" value="F:molybdopterin molybdotransferase activity"/>
    <property type="evidence" value="ECO:0007669"/>
    <property type="project" value="UniProtKB-UniRule"/>
</dbReference>
<dbReference type="Gene3D" id="3.40.980.10">
    <property type="entry name" value="MoaB/Mog-like domain"/>
    <property type="match status" value="1"/>
</dbReference>
<evidence type="ECO:0000256" key="2">
    <source>
        <dbReference type="ARBA" id="ARBA00005046"/>
    </source>
</evidence>
<keyword evidence="6" id="KW-0479">Metal-binding</keyword>
<keyword evidence="6" id="KW-0460">Magnesium</keyword>
<evidence type="ECO:0000256" key="5">
    <source>
        <dbReference type="ARBA" id="ARBA00047317"/>
    </source>
</evidence>